<name>E0XU77_9CHLR</name>
<sequence>MFQFPRFPRSSLCVQLVVTRYKASRVAPFGDPRFSLLDSIPRLIAVLPRPSSARDAKASTVRPS</sequence>
<reference evidence="1" key="1">
    <citation type="journal article" date="2011" name="Environ. Microbiol.">
        <title>Time-series analyses of Monterey Bay coastal microbial picoplankton using a 'genome proxy' microarray.</title>
        <authorList>
            <person name="Rich V.I."/>
            <person name="Pham V.D."/>
            <person name="Eppley J."/>
            <person name="Shi Y."/>
            <person name="DeLong E.F."/>
        </authorList>
    </citation>
    <scope>NUCLEOTIDE SEQUENCE</scope>
</reference>
<dbReference type="AlphaFoldDB" id="E0XU77"/>
<proteinExistence type="predicted"/>
<protein>
    <submittedName>
        <fullName evidence="1">Uncharacterized protein</fullName>
    </submittedName>
</protein>
<accession>E0XU77</accession>
<dbReference type="EMBL" id="GU474878">
    <property type="protein sequence ID" value="ADI17968.1"/>
    <property type="molecule type" value="Genomic_DNA"/>
</dbReference>
<evidence type="ECO:0000313" key="1">
    <source>
        <dbReference type="EMBL" id="ADI17968.1"/>
    </source>
</evidence>
<organism evidence="1">
    <name type="scientific">uncultured Chloroflexi bacterium HF0200_09I09</name>
    <dbReference type="NCBI Taxonomy" id="710736"/>
    <lineage>
        <taxon>Bacteria</taxon>
        <taxon>Bacillati</taxon>
        <taxon>Chloroflexota</taxon>
        <taxon>environmental samples</taxon>
    </lineage>
</organism>